<dbReference type="EMBL" id="PEKT02000009">
    <property type="protein sequence ID" value="PIS49685.1"/>
    <property type="molecule type" value="Genomic_DNA"/>
</dbReference>
<dbReference type="STRING" id="498019.A0A2H0ZGB7"/>
<accession>A0A2H0ZGB7</accession>
<evidence type="ECO:0000256" key="1">
    <source>
        <dbReference type="SAM" id="MobiDB-lite"/>
    </source>
</evidence>
<dbReference type="Gene3D" id="1.10.10.1210">
    <property type="entry name" value="MAGE homology domain, winged helix WH2 motif"/>
    <property type="match status" value="1"/>
</dbReference>
<proteinExistence type="predicted"/>
<reference evidence="3" key="1">
    <citation type="journal article" date="2017" name="Clin. Infect. Dis.">
        <title>Simultaneous emergence of multidrug-resistant Candida auris on 3 continents confirmed by whole-genome sequencing and epidemiological analyses.</title>
        <authorList>
            <person name="Lockhart S.R."/>
            <person name="Etienne K.A."/>
            <person name="Vallabhaneni S."/>
            <person name="Farooqi J."/>
            <person name="Chowdhary A."/>
            <person name="Govender N.P."/>
            <person name="Colombo A.L."/>
            <person name="Calvo B."/>
            <person name="Cuomo C.A."/>
            <person name="Desjardins C.A."/>
            <person name="Berkow E.L."/>
            <person name="Castanheira M."/>
            <person name="Magobo R.E."/>
            <person name="Jabeen K."/>
            <person name="Asghar R.J."/>
            <person name="Meis J.F."/>
            <person name="Jackson B."/>
            <person name="Chiller T."/>
            <person name="Litvintseva A.P."/>
        </authorList>
    </citation>
    <scope>NUCLEOTIDE SEQUENCE [LARGE SCALE GENOMIC DNA]</scope>
    <source>
        <strain evidence="3">B8441</strain>
    </source>
</reference>
<dbReference type="VEuPathDB" id="FungiDB:CJJ09_004723"/>
<dbReference type="VEuPathDB" id="FungiDB:CJI97_004741"/>
<dbReference type="Proteomes" id="UP000825438">
    <property type="component" value="Chromosome V"/>
</dbReference>
<evidence type="ECO:0000313" key="3">
    <source>
        <dbReference type="EMBL" id="PIS49685.1"/>
    </source>
</evidence>
<feature type="domain" description="MAGE" evidence="2">
    <location>
        <begin position="39"/>
        <end position="238"/>
    </location>
</feature>
<dbReference type="VEuPathDB" id="FungiDB:QG37_03738"/>
<evidence type="ECO:0000259" key="2">
    <source>
        <dbReference type="Pfam" id="PF01454"/>
    </source>
</evidence>
<sequence>MPKRSFEEYDEPYLSSENEEEAEMSSRISLDREVKSQIIRMIITRETRNLKVRKEHLNAIVKENRLKITKSPNLSDIGVEMSDIFAIEARLVGSHVEVKSCLESSSKTLLKDLIISSDHSTTVKDRTSGLFLLPANSKSDGSIDDYSLVWGGVTLLILALIAVNEGHIEETFLLEQLASFGISSNKSMTVANTGLNIYEVLLELSRRDYLIKNIADSQEGSLKNTYYGLGVRAIKDFPPVIFRHYLVNIFPKEDDIHQKVDVCLSRCFRDLTNSDADMRSSQRNFT</sequence>
<reference evidence="4" key="3">
    <citation type="submission" date="2021-06" db="EMBL/GenBank/DDBJ databases">
        <title>Candida auris outbreak in lebanese hospital.</title>
        <authorList>
            <person name="Finianos M."/>
        </authorList>
    </citation>
    <scope>NUCLEOTIDE SEQUENCE</scope>
    <source>
        <strain evidence="4">CA7LBN</strain>
    </source>
</reference>
<dbReference type="AlphaFoldDB" id="A0A2H0ZGB7"/>
<dbReference type="Pfam" id="PF01454">
    <property type="entry name" value="MAGE"/>
    <property type="match status" value="1"/>
</dbReference>
<dbReference type="VEuPathDB" id="FungiDB:CJJ07_001562"/>
<reference evidence="3" key="2">
    <citation type="submission" date="2017-11" db="EMBL/GenBank/DDBJ databases">
        <title>Candida auris genome assembly and annotation.</title>
        <authorList>
            <person name="Munoz J.F."/>
            <person name="Gade L.G."/>
            <person name="Chow N.A."/>
            <person name="Litvintseva A.P."/>
            <person name="Loparev V.N."/>
            <person name="Cuomo C.A."/>
        </authorList>
    </citation>
    <scope>NUCLEOTIDE SEQUENCE</scope>
    <source>
        <strain evidence="3">B8441</strain>
    </source>
</reference>
<protein>
    <recommendedName>
        <fullName evidence="2">MAGE domain-containing protein</fullName>
    </recommendedName>
</protein>
<dbReference type="VEuPathDB" id="FungiDB:B9J08_004710"/>
<dbReference type="EMBL" id="CP076753">
    <property type="protein sequence ID" value="QWW25188.1"/>
    <property type="molecule type" value="Genomic_DNA"/>
</dbReference>
<dbReference type="InterPro" id="IPR002190">
    <property type="entry name" value="MHD_dom"/>
</dbReference>
<dbReference type="InterPro" id="IPR041899">
    <property type="entry name" value="MAGE_WH2"/>
</dbReference>
<organism evidence="3">
    <name type="scientific">Candidozyma auris</name>
    <name type="common">Yeast</name>
    <name type="synonym">Candida auris</name>
    <dbReference type="NCBI Taxonomy" id="498019"/>
    <lineage>
        <taxon>Eukaryota</taxon>
        <taxon>Fungi</taxon>
        <taxon>Dikarya</taxon>
        <taxon>Ascomycota</taxon>
        <taxon>Saccharomycotina</taxon>
        <taxon>Pichiomycetes</taxon>
        <taxon>Metschnikowiaceae</taxon>
        <taxon>Candidozyma</taxon>
    </lineage>
</organism>
<gene>
    <name evidence="3" type="ORF">B9J08_004710</name>
    <name evidence="4" type="ORF">CA7LBN_004070</name>
</gene>
<name>A0A2H0ZGB7_CANAR</name>
<dbReference type="VEuPathDB" id="FungiDB:CJI96_0004442"/>
<evidence type="ECO:0000313" key="4">
    <source>
        <dbReference type="EMBL" id="QWW25188.1"/>
    </source>
</evidence>
<feature type="region of interest" description="Disordered" evidence="1">
    <location>
        <begin position="1"/>
        <end position="27"/>
    </location>
</feature>
<dbReference type="OMA" id="KFFLPKY"/>